<protein>
    <submittedName>
        <fullName evidence="1">Uncharacterized protein</fullName>
    </submittedName>
</protein>
<dbReference type="AlphaFoldDB" id="A0A7J7CP22"/>
<sequence>MESLANRKRKGFMKGKLMQMPIFYRAAAKPASSSSTSSVQYSSKVYKPSQSCPSTGYLDYVITPPKQQKVSFININPEDTKQFEALFGVSADEGVDIKATSYISSVQERFKLEGINHA</sequence>
<organism evidence="1 2">
    <name type="scientific">Tripterygium wilfordii</name>
    <name type="common">Thunder God vine</name>
    <dbReference type="NCBI Taxonomy" id="458696"/>
    <lineage>
        <taxon>Eukaryota</taxon>
        <taxon>Viridiplantae</taxon>
        <taxon>Streptophyta</taxon>
        <taxon>Embryophyta</taxon>
        <taxon>Tracheophyta</taxon>
        <taxon>Spermatophyta</taxon>
        <taxon>Magnoliopsida</taxon>
        <taxon>eudicotyledons</taxon>
        <taxon>Gunneridae</taxon>
        <taxon>Pentapetalae</taxon>
        <taxon>rosids</taxon>
        <taxon>fabids</taxon>
        <taxon>Celastrales</taxon>
        <taxon>Celastraceae</taxon>
        <taxon>Tripterygium</taxon>
    </lineage>
</organism>
<comment type="caution">
    <text evidence="1">The sequence shown here is derived from an EMBL/GenBank/DDBJ whole genome shotgun (WGS) entry which is preliminary data.</text>
</comment>
<dbReference type="PANTHER" id="PTHR36030:SF1">
    <property type="entry name" value="CALMODULIN-BINDING DOMAIN-CONTAINING PROTEIN"/>
    <property type="match status" value="1"/>
</dbReference>
<evidence type="ECO:0000313" key="1">
    <source>
        <dbReference type="EMBL" id="KAF5735830.1"/>
    </source>
</evidence>
<dbReference type="OrthoDB" id="911847at2759"/>
<dbReference type="Proteomes" id="UP000593562">
    <property type="component" value="Unassembled WGS sequence"/>
</dbReference>
<name>A0A7J7CP22_TRIWF</name>
<accession>A0A7J7CP22</accession>
<dbReference type="PANTHER" id="PTHR36030">
    <property type="entry name" value="CALMODULIN-BINDING DOMAIN-CONTAINING PROTEIN"/>
    <property type="match status" value="1"/>
</dbReference>
<gene>
    <name evidence="1" type="ORF">HS088_TW15G01346</name>
</gene>
<dbReference type="EMBL" id="JAAARO010000015">
    <property type="protein sequence ID" value="KAF5735830.1"/>
    <property type="molecule type" value="Genomic_DNA"/>
</dbReference>
<proteinExistence type="predicted"/>
<dbReference type="InParanoid" id="A0A7J7CP22"/>
<reference evidence="1 2" key="1">
    <citation type="journal article" date="2020" name="Nat. Commun.">
        <title>Genome of Tripterygium wilfordii and identification of cytochrome P450 involved in triptolide biosynthesis.</title>
        <authorList>
            <person name="Tu L."/>
            <person name="Su P."/>
            <person name="Zhang Z."/>
            <person name="Gao L."/>
            <person name="Wang J."/>
            <person name="Hu T."/>
            <person name="Zhou J."/>
            <person name="Zhang Y."/>
            <person name="Zhao Y."/>
            <person name="Liu Y."/>
            <person name="Song Y."/>
            <person name="Tong Y."/>
            <person name="Lu Y."/>
            <person name="Yang J."/>
            <person name="Xu C."/>
            <person name="Jia M."/>
            <person name="Peters R.J."/>
            <person name="Huang L."/>
            <person name="Gao W."/>
        </authorList>
    </citation>
    <scope>NUCLEOTIDE SEQUENCE [LARGE SCALE GENOMIC DNA]</scope>
    <source>
        <strain evidence="2">cv. XIE 37</strain>
        <tissue evidence="1">Leaf</tissue>
    </source>
</reference>
<keyword evidence="2" id="KW-1185">Reference proteome</keyword>
<evidence type="ECO:0000313" key="2">
    <source>
        <dbReference type="Proteomes" id="UP000593562"/>
    </source>
</evidence>